<dbReference type="UniPathway" id="UPA00538">
    <property type="reaction ID" value="UER00592"/>
</dbReference>
<dbReference type="EC" id="2.3.1.181" evidence="4"/>
<dbReference type="FunFam" id="3.30.930.10:FF:000035">
    <property type="entry name" value="Putative lipoyltransferase 2, mitochondrial"/>
    <property type="match status" value="1"/>
</dbReference>
<dbReference type="AlphaFoldDB" id="A0A7R9GT44"/>
<keyword evidence="5" id="KW-0808">Transferase</keyword>
<dbReference type="InterPro" id="IPR036397">
    <property type="entry name" value="RNaseH_sf"/>
</dbReference>
<evidence type="ECO:0000256" key="5">
    <source>
        <dbReference type="ARBA" id="ARBA00022679"/>
    </source>
</evidence>
<name>A0A7R9GT44_TIMPO</name>
<comment type="pathway">
    <text evidence="2">Protein modification; protein lipoylation via endogenous pathway; protein N(6)-(lipoyl)lysine from octanoyl-[acyl-carrier-protein]: step 1/2.</text>
</comment>
<dbReference type="Gene3D" id="3.30.930.10">
    <property type="entry name" value="Bira Bifunctional Protein, Domain 2"/>
    <property type="match status" value="1"/>
</dbReference>
<feature type="domain" description="BPL/LPL catalytic" evidence="9">
    <location>
        <begin position="328"/>
        <end position="508"/>
    </location>
</feature>
<dbReference type="PROSITE" id="PS51733">
    <property type="entry name" value="BPL_LPL_CATALYTIC"/>
    <property type="match status" value="1"/>
</dbReference>
<protein>
    <recommendedName>
        <fullName evidence="4">lipoyl(octanoyl) transferase</fullName>
        <ecNumber evidence="4">2.3.1.181</ecNumber>
    </recommendedName>
    <alternativeName>
        <fullName evidence="7">Lipoate-protein ligase B</fullName>
    </alternativeName>
    <alternativeName>
        <fullName evidence="8">Lipoyl/octanoyl transferase</fullName>
    </alternativeName>
</protein>
<dbReference type="InterPro" id="IPR002562">
    <property type="entry name" value="3'-5'_exonuclease_dom"/>
</dbReference>
<dbReference type="Pfam" id="PF01612">
    <property type="entry name" value="DNA_pol_A_exo1"/>
    <property type="match status" value="1"/>
</dbReference>
<organism evidence="10">
    <name type="scientific">Timema poppense</name>
    <name type="common">Walking stick</name>
    <dbReference type="NCBI Taxonomy" id="170557"/>
    <lineage>
        <taxon>Eukaryota</taxon>
        <taxon>Metazoa</taxon>
        <taxon>Ecdysozoa</taxon>
        <taxon>Arthropoda</taxon>
        <taxon>Hexapoda</taxon>
        <taxon>Insecta</taxon>
        <taxon>Pterygota</taxon>
        <taxon>Neoptera</taxon>
        <taxon>Polyneoptera</taxon>
        <taxon>Phasmatodea</taxon>
        <taxon>Timematodea</taxon>
        <taxon>Timematoidea</taxon>
        <taxon>Timematidae</taxon>
        <taxon>Timema</taxon>
    </lineage>
</organism>
<dbReference type="SUPFAM" id="SSF53098">
    <property type="entry name" value="Ribonuclease H-like"/>
    <property type="match status" value="1"/>
</dbReference>
<dbReference type="GO" id="GO:0033819">
    <property type="term" value="F:lipoyl(octanoyl) transferase activity"/>
    <property type="evidence" value="ECO:0007669"/>
    <property type="project" value="UniProtKB-EC"/>
</dbReference>
<dbReference type="InterPro" id="IPR004143">
    <property type="entry name" value="BPL_LPL_catalytic"/>
</dbReference>
<dbReference type="NCBIfam" id="NF010925">
    <property type="entry name" value="PRK14345.1"/>
    <property type="match status" value="1"/>
</dbReference>
<dbReference type="PROSITE" id="PS01313">
    <property type="entry name" value="LIPB"/>
    <property type="match status" value="1"/>
</dbReference>
<dbReference type="InterPro" id="IPR000544">
    <property type="entry name" value="Octanoyltransferase"/>
</dbReference>
<dbReference type="InterPro" id="IPR045864">
    <property type="entry name" value="aa-tRNA-synth_II/BPL/LPL"/>
</dbReference>
<dbReference type="InterPro" id="IPR012337">
    <property type="entry name" value="RNaseH-like_sf"/>
</dbReference>
<evidence type="ECO:0000256" key="1">
    <source>
        <dbReference type="ARBA" id="ARBA00004173"/>
    </source>
</evidence>
<evidence type="ECO:0000256" key="4">
    <source>
        <dbReference type="ARBA" id="ARBA00012334"/>
    </source>
</evidence>
<evidence type="ECO:0000256" key="3">
    <source>
        <dbReference type="ARBA" id="ARBA00007907"/>
    </source>
</evidence>
<dbReference type="SUPFAM" id="SSF55681">
    <property type="entry name" value="Class II aaRS and biotin synthetases"/>
    <property type="match status" value="1"/>
</dbReference>
<dbReference type="NCBIfam" id="TIGR00214">
    <property type="entry name" value="lipB"/>
    <property type="match status" value="1"/>
</dbReference>
<dbReference type="HAMAP" id="MF_00013">
    <property type="entry name" value="LipB"/>
    <property type="match status" value="1"/>
</dbReference>
<evidence type="ECO:0000259" key="9">
    <source>
        <dbReference type="PROSITE" id="PS51733"/>
    </source>
</evidence>
<dbReference type="PANTHER" id="PTHR10993">
    <property type="entry name" value="OCTANOYLTRANSFERASE"/>
    <property type="match status" value="1"/>
</dbReference>
<dbReference type="CDD" id="cd16444">
    <property type="entry name" value="LipB"/>
    <property type="match status" value="1"/>
</dbReference>
<sequence length="527" mass="58235">MFWLQDSSSVSGNNGNATVKACDDDSGNLLKFVGRIDYCSSQGECGEACSDMLAMFDSQRCSILGSQPVRLGVDQPVQCSCGVCWCSVYGAGTCSGVPNDVQEELILGFDMEWPVNFKAGSCKTALIQVCPKEDCAVQHDSQFSMIVSSHWVSAIIGALIATQIVVRGCELSVSTKEVMGLLYVCTQAQTKLLKQPPLKGWEVQPLSIIAITMCAILETLTSPEDEGSHLIDFWKLSRDFGILVKPLMEKVIDLGKFANEVLNSNQNWSLDGLVLHLFGKRILKSENIRISDWTKIPLSQEQENYAATDAYKILANRNIELLHQGTPHETEDILILVEHNPVYTVGIRAKEYSADYENNLKQTGAEFYRTNRGGLVTFHGPGQLVAYPILNLKHFNPNVRWYVSQIEKTIIRTCGRLGLAAETSPLTGVWVGDKKICALGLQASRFITTHGLALNCDTDLTWFSHIVPCGIEGKGVTSLSIELKRNVTIEETLPLFLLSFSELFDCTLCDYRKKDADSLIELIGKLK</sequence>
<evidence type="ECO:0000256" key="6">
    <source>
        <dbReference type="ARBA" id="ARBA00023315"/>
    </source>
</evidence>
<dbReference type="GO" id="GO:0003676">
    <property type="term" value="F:nucleic acid binding"/>
    <property type="evidence" value="ECO:0007669"/>
    <property type="project" value="InterPro"/>
</dbReference>
<dbReference type="GO" id="GO:0009249">
    <property type="term" value="P:protein lipoylation"/>
    <property type="evidence" value="ECO:0007669"/>
    <property type="project" value="InterPro"/>
</dbReference>
<gene>
    <name evidence="10" type="ORF">TPSB3V08_LOCUS66</name>
</gene>
<keyword evidence="6" id="KW-0012">Acyltransferase</keyword>
<dbReference type="InterPro" id="IPR020605">
    <property type="entry name" value="Octanoyltransferase_CS"/>
</dbReference>
<dbReference type="PANTHER" id="PTHR10993:SF7">
    <property type="entry name" value="LIPOYLTRANSFERASE 2, MITOCHONDRIAL-RELATED"/>
    <property type="match status" value="1"/>
</dbReference>
<evidence type="ECO:0000256" key="7">
    <source>
        <dbReference type="ARBA" id="ARBA00030797"/>
    </source>
</evidence>
<evidence type="ECO:0000313" key="10">
    <source>
        <dbReference type="EMBL" id="CAD7395178.1"/>
    </source>
</evidence>
<comment type="similarity">
    <text evidence="3">Belongs to the LipB family.</text>
</comment>
<comment type="subcellular location">
    <subcellularLocation>
        <location evidence="1">Mitochondrion</location>
    </subcellularLocation>
</comment>
<proteinExistence type="inferred from homology"/>
<accession>A0A7R9GT44</accession>
<evidence type="ECO:0000256" key="8">
    <source>
        <dbReference type="ARBA" id="ARBA00033331"/>
    </source>
</evidence>
<dbReference type="EMBL" id="OD000013">
    <property type="protein sequence ID" value="CAD7395178.1"/>
    <property type="molecule type" value="Genomic_DNA"/>
</dbReference>
<dbReference type="GO" id="GO:0006139">
    <property type="term" value="P:nucleobase-containing compound metabolic process"/>
    <property type="evidence" value="ECO:0007669"/>
    <property type="project" value="InterPro"/>
</dbReference>
<dbReference type="GO" id="GO:0008408">
    <property type="term" value="F:3'-5' exonuclease activity"/>
    <property type="evidence" value="ECO:0007669"/>
    <property type="project" value="InterPro"/>
</dbReference>
<dbReference type="GO" id="GO:0005739">
    <property type="term" value="C:mitochondrion"/>
    <property type="evidence" value="ECO:0007669"/>
    <property type="project" value="UniProtKB-SubCell"/>
</dbReference>
<dbReference type="Gene3D" id="3.30.420.10">
    <property type="entry name" value="Ribonuclease H-like superfamily/Ribonuclease H"/>
    <property type="match status" value="1"/>
</dbReference>
<reference evidence="10" key="1">
    <citation type="submission" date="2020-11" db="EMBL/GenBank/DDBJ databases">
        <authorList>
            <person name="Tran Van P."/>
        </authorList>
    </citation>
    <scope>NUCLEOTIDE SEQUENCE</scope>
</reference>
<dbReference type="Pfam" id="PF21948">
    <property type="entry name" value="LplA-B_cat"/>
    <property type="match status" value="1"/>
</dbReference>
<evidence type="ECO:0000256" key="2">
    <source>
        <dbReference type="ARBA" id="ARBA00004821"/>
    </source>
</evidence>